<dbReference type="Pfam" id="PF16900">
    <property type="entry name" value="REPA_OB_2"/>
    <property type="match status" value="1"/>
</dbReference>
<keyword evidence="16" id="KW-1185">Reference proteome</keyword>
<dbReference type="CDD" id="cd04475">
    <property type="entry name" value="RPA1_DBD_B"/>
    <property type="match status" value="1"/>
</dbReference>
<keyword evidence="4 9" id="KW-0479">Metal-binding</keyword>
<proteinExistence type="inferred from homology"/>
<dbReference type="Pfam" id="PF04057">
    <property type="entry name" value="Rep-A_N"/>
    <property type="match status" value="1"/>
</dbReference>
<dbReference type="GO" id="GO:0006310">
    <property type="term" value="P:DNA recombination"/>
    <property type="evidence" value="ECO:0007669"/>
    <property type="project" value="InterPro"/>
</dbReference>
<organism evidence="15 16">
    <name type="scientific">Dioszegia hungarica</name>
    <dbReference type="NCBI Taxonomy" id="4972"/>
    <lineage>
        <taxon>Eukaryota</taxon>
        <taxon>Fungi</taxon>
        <taxon>Dikarya</taxon>
        <taxon>Basidiomycota</taxon>
        <taxon>Agaricomycotina</taxon>
        <taxon>Tremellomycetes</taxon>
        <taxon>Tremellales</taxon>
        <taxon>Bulleribasidiaceae</taxon>
        <taxon>Dioszegia</taxon>
    </lineage>
</organism>
<comment type="caution">
    <text evidence="15">The sequence shown here is derived from an EMBL/GenBank/DDBJ whole genome shotgun (WGS) entry which is preliminary data.</text>
</comment>
<dbReference type="InterPro" id="IPR031657">
    <property type="entry name" value="REPA_OB_2"/>
</dbReference>
<evidence type="ECO:0000256" key="5">
    <source>
        <dbReference type="ARBA" id="ARBA00022771"/>
    </source>
</evidence>
<evidence type="ECO:0000259" key="13">
    <source>
        <dbReference type="Pfam" id="PF08646"/>
    </source>
</evidence>
<evidence type="ECO:0000313" key="16">
    <source>
        <dbReference type="Proteomes" id="UP001164286"/>
    </source>
</evidence>
<feature type="compositionally biased region" description="Gly residues" evidence="10">
    <location>
        <begin position="149"/>
        <end position="167"/>
    </location>
</feature>
<dbReference type="AlphaFoldDB" id="A0AA38H0V7"/>
<dbReference type="RefSeq" id="XP_052941692.1">
    <property type="nucleotide sequence ID" value="XM_053091610.1"/>
</dbReference>
<evidence type="ECO:0000256" key="4">
    <source>
        <dbReference type="ARBA" id="ARBA00022723"/>
    </source>
</evidence>
<feature type="domain" description="Replication factor A C-terminal" evidence="13">
    <location>
        <begin position="452"/>
        <end position="599"/>
    </location>
</feature>
<dbReference type="InterPro" id="IPR004591">
    <property type="entry name" value="Rfa1"/>
</dbReference>
<gene>
    <name evidence="15" type="ORF">MKK02DRAFT_41549</name>
</gene>
<comment type="subcellular location">
    <subcellularLocation>
        <location evidence="1 9">Nucleus</location>
    </subcellularLocation>
</comment>
<evidence type="ECO:0000256" key="2">
    <source>
        <dbReference type="ARBA" id="ARBA00005690"/>
    </source>
</evidence>
<dbReference type="GO" id="GO:0005662">
    <property type="term" value="C:DNA replication factor A complex"/>
    <property type="evidence" value="ECO:0007669"/>
    <property type="project" value="UniProtKB-ARBA"/>
</dbReference>
<keyword evidence="5 9" id="KW-0863">Zinc-finger</keyword>
<dbReference type="CDD" id="cd04477">
    <property type="entry name" value="RPA1N"/>
    <property type="match status" value="1"/>
</dbReference>
<feature type="domain" description="Replication factor-A protein 1 N-terminal" evidence="12">
    <location>
        <begin position="8"/>
        <end position="108"/>
    </location>
</feature>
<dbReference type="NCBIfam" id="TIGR00617">
    <property type="entry name" value="rpa1"/>
    <property type="match status" value="1"/>
</dbReference>
<dbReference type="GO" id="GO:0006260">
    <property type="term" value="P:DNA replication"/>
    <property type="evidence" value="ECO:0007669"/>
    <property type="project" value="UniProtKB-KW"/>
</dbReference>
<dbReference type="Pfam" id="PF01336">
    <property type="entry name" value="tRNA_anti-codon"/>
    <property type="match status" value="1"/>
</dbReference>
<keyword evidence="3 9" id="KW-0235">DNA replication</keyword>
<evidence type="ECO:0000256" key="9">
    <source>
        <dbReference type="RuleBase" id="RU364130"/>
    </source>
</evidence>
<dbReference type="CDD" id="cd04474">
    <property type="entry name" value="RPA1_DBD_A"/>
    <property type="match status" value="1"/>
</dbReference>
<dbReference type="GeneID" id="77730815"/>
<feature type="region of interest" description="Disordered" evidence="10">
    <location>
        <begin position="132"/>
        <end position="167"/>
    </location>
</feature>
<dbReference type="InterPro" id="IPR012340">
    <property type="entry name" value="NA-bd_OB-fold"/>
</dbReference>
<dbReference type="CDD" id="cd04476">
    <property type="entry name" value="RPA1_DBD_C"/>
    <property type="match status" value="1"/>
</dbReference>
<evidence type="ECO:0000256" key="8">
    <source>
        <dbReference type="ARBA" id="ARBA00023242"/>
    </source>
</evidence>
<dbReference type="GO" id="GO:0008270">
    <property type="term" value="F:zinc ion binding"/>
    <property type="evidence" value="ECO:0007669"/>
    <property type="project" value="UniProtKB-KW"/>
</dbReference>
<reference evidence="15" key="1">
    <citation type="journal article" date="2022" name="G3 (Bethesda)">
        <title>High quality genome of the basidiomycete yeast Dioszegia hungarica PDD-24b-2 isolated from cloud water.</title>
        <authorList>
            <person name="Jarrige D."/>
            <person name="Haridas S."/>
            <person name="Bleykasten-Grosshans C."/>
            <person name="Joly M."/>
            <person name="Nadalig T."/>
            <person name="Sancelme M."/>
            <person name="Vuilleumier S."/>
            <person name="Grigoriev I.V."/>
            <person name="Amato P."/>
            <person name="Bringel F."/>
        </authorList>
    </citation>
    <scope>NUCLEOTIDE SEQUENCE</scope>
    <source>
        <strain evidence="15">PDD-24b-2</strain>
    </source>
</reference>
<comment type="similarity">
    <text evidence="2 9">Belongs to the replication factor A protein 1 family.</text>
</comment>
<protein>
    <recommendedName>
        <fullName evidence="9">Replication protein A subunit</fullName>
    </recommendedName>
</protein>
<evidence type="ECO:0000256" key="10">
    <source>
        <dbReference type="SAM" id="MobiDB-lite"/>
    </source>
</evidence>
<evidence type="ECO:0000259" key="12">
    <source>
        <dbReference type="Pfam" id="PF04057"/>
    </source>
</evidence>
<feature type="compositionally biased region" description="Low complexity" evidence="10">
    <location>
        <begin position="133"/>
        <end position="143"/>
    </location>
</feature>
<name>A0AA38H0V7_9TREE</name>
<dbReference type="GO" id="GO:0007004">
    <property type="term" value="P:telomere maintenance via telomerase"/>
    <property type="evidence" value="ECO:0007669"/>
    <property type="project" value="UniProtKB-ARBA"/>
</dbReference>
<dbReference type="FunFam" id="2.40.50.140:FF:000064">
    <property type="entry name" value="Replication protein A subunit"/>
    <property type="match status" value="1"/>
</dbReference>
<comment type="subunit">
    <text evidence="9">Component of the heterotrimeric canonical replication protein A complex (RPA).</text>
</comment>
<feature type="domain" description="Replication protein A OB" evidence="14">
    <location>
        <begin position="294"/>
        <end position="390"/>
    </location>
</feature>
<evidence type="ECO:0000256" key="1">
    <source>
        <dbReference type="ARBA" id="ARBA00004123"/>
    </source>
</evidence>
<dbReference type="PANTHER" id="PTHR47165">
    <property type="entry name" value="OS03G0429900 PROTEIN"/>
    <property type="match status" value="1"/>
</dbReference>
<dbReference type="Gene3D" id="2.40.50.140">
    <property type="entry name" value="Nucleic acid-binding proteins"/>
    <property type="match status" value="4"/>
</dbReference>
<evidence type="ECO:0000313" key="15">
    <source>
        <dbReference type="EMBL" id="KAI9631915.1"/>
    </source>
</evidence>
<dbReference type="Proteomes" id="UP001164286">
    <property type="component" value="Unassembled WGS sequence"/>
</dbReference>
<dbReference type="GO" id="GO:0003677">
    <property type="term" value="F:DNA binding"/>
    <property type="evidence" value="ECO:0007669"/>
    <property type="project" value="UniProtKB-KW"/>
</dbReference>
<dbReference type="FunFam" id="2.40.50.140:FF:000090">
    <property type="entry name" value="Replication protein A subunit"/>
    <property type="match status" value="1"/>
</dbReference>
<evidence type="ECO:0000256" key="7">
    <source>
        <dbReference type="ARBA" id="ARBA00023125"/>
    </source>
</evidence>
<dbReference type="FunFam" id="2.40.50.140:FF:000041">
    <property type="entry name" value="Replication protein A subunit"/>
    <property type="match status" value="1"/>
</dbReference>
<dbReference type="PANTHER" id="PTHR47165:SF4">
    <property type="entry name" value="OS03G0429900 PROTEIN"/>
    <property type="match status" value="1"/>
</dbReference>
<dbReference type="SUPFAM" id="SSF50249">
    <property type="entry name" value="Nucleic acid-binding proteins"/>
    <property type="match status" value="4"/>
</dbReference>
<dbReference type="GO" id="GO:0000781">
    <property type="term" value="C:chromosome, telomeric region"/>
    <property type="evidence" value="ECO:0007669"/>
    <property type="project" value="UniProtKB-ARBA"/>
</dbReference>
<evidence type="ECO:0000259" key="11">
    <source>
        <dbReference type="Pfam" id="PF01336"/>
    </source>
</evidence>
<evidence type="ECO:0000256" key="6">
    <source>
        <dbReference type="ARBA" id="ARBA00022833"/>
    </source>
</evidence>
<dbReference type="InterPro" id="IPR047192">
    <property type="entry name" value="Euk_RPA1_DBD_C"/>
</dbReference>
<dbReference type="Pfam" id="PF08646">
    <property type="entry name" value="Rep_fac-A_C"/>
    <property type="match status" value="1"/>
</dbReference>
<dbReference type="InterPro" id="IPR004365">
    <property type="entry name" value="NA-bd_OB_tRNA"/>
</dbReference>
<evidence type="ECO:0000259" key="14">
    <source>
        <dbReference type="Pfam" id="PF16900"/>
    </source>
</evidence>
<dbReference type="InterPro" id="IPR013955">
    <property type="entry name" value="Rep_factor-A_C"/>
</dbReference>
<comment type="function">
    <text evidence="9">As part of the replication protein A (RPA/RP-A), a single-stranded DNA-binding heterotrimeric complex, may play an essential role in DNA replication, recombination and repair. Binds and stabilizes single-stranded DNA intermediates, preventing complementary DNA reannealing and recruiting different proteins involved in DNA metabolism.</text>
</comment>
<evidence type="ECO:0000256" key="3">
    <source>
        <dbReference type="ARBA" id="ARBA00022705"/>
    </source>
</evidence>
<dbReference type="GO" id="GO:0006281">
    <property type="term" value="P:DNA repair"/>
    <property type="evidence" value="ECO:0007669"/>
    <property type="project" value="InterPro"/>
</dbReference>
<sequence length="608" mass="67036">MADLLDVGFIQAVFGDGEAPEGASPVLQILSVKKINSASSASSGVVDRYRAILSDGEYFGQAMLAVNLNPLIDSKEIDKFSIIKLRSYTTNAVQGRRLLILLEFDILESVYNEKIGEAVNIEHAVANGTVSRAPAGNANAAPKAEPKGRAGGAGPGPARGGARQGGGKDVGPLFPIESLSPYQNKWTIKARVSAKSEIKHWSNQRGDGKLFNVTFMDESGEIRATGFNEQCDNFYDLLEEGKVYFVSRARINIAKKQFNNVNNEYEIAFERETAIEPCDDASVPQIKYNFKRVDELADLNKDDMCDIIGVVREVHDLSSVTSKATQKPFAKRDIQIVDQSGQAVRLTLWGKQAESFAHDDSPVIAFKGVKVGDFGGRSLSMFSSATMSVNPDINEAHALRGWYDSAGRNTQFNAYTSTMAGRSDNSAPRLNELKTIGEAKDENLGMRDKTDYFTTAAVVAFIKSENFSYPACANPDGCNKKVIEDGNGTYVCDKCDKHWPEPIHRYILSMNCMDHTSSFWITAFNEVAEKLLGISANDLWKLKEGGDEQQFQSYFTKAAGRSYTFEMMAKQDSYNEQVRVRYTCRKAGIPDFVAESAYLSQQIALFNI</sequence>
<dbReference type="InterPro" id="IPR007199">
    <property type="entry name" value="Rep_factor-A_N"/>
</dbReference>
<keyword evidence="7 9" id="KW-0238">DNA-binding</keyword>
<keyword evidence="8 9" id="KW-0539">Nucleus</keyword>
<keyword evidence="6 9" id="KW-0862">Zinc</keyword>
<accession>A0AA38H0V7</accession>
<dbReference type="EMBL" id="JAKWFO010000016">
    <property type="protein sequence ID" value="KAI9631915.1"/>
    <property type="molecule type" value="Genomic_DNA"/>
</dbReference>
<feature type="domain" description="OB" evidence="11">
    <location>
        <begin position="186"/>
        <end position="267"/>
    </location>
</feature>